<dbReference type="GO" id="GO:0008312">
    <property type="term" value="F:7S RNA binding"/>
    <property type="evidence" value="ECO:0007669"/>
    <property type="project" value="InterPro"/>
</dbReference>
<comment type="caution">
    <text evidence="5">The sequence shown here is derived from an EMBL/GenBank/DDBJ whole genome shotgun (WGS) entry which is preliminary data.</text>
</comment>
<evidence type="ECO:0000256" key="1">
    <source>
        <dbReference type="ARBA" id="ARBA00004496"/>
    </source>
</evidence>
<dbReference type="Pfam" id="PF01922">
    <property type="entry name" value="SRP19"/>
    <property type="match status" value="1"/>
</dbReference>
<dbReference type="AlphaFoldDB" id="A0A1J5TPM6"/>
<keyword evidence="2" id="KW-0963">Cytoplasm</keyword>
<organism evidence="5 6">
    <name type="scientific">Marine Group III euryarchaeote CG-Bathy1</name>
    <dbReference type="NCBI Taxonomy" id="1889001"/>
    <lineage>
        <taxon>Archaea</taxon>
        <taxon>Methanobacteriati</taxon>
        <taxon>Thermoplasmatota</taxon>
        <taxon>Thermoplasmata</taxon>
        <taxon>Candidatus Thermoprofundales</taxon>
    </lineage>
</organism>
<gene>
    <name evidence="5" type="ORF">BEU04_01755</name>
</gene>
<reference evidence="5 6" key="1">
    <citation type="submission" date="2016-08" db="EMBL/GenBank/DDBJ databases">
        <title>New Insights into Marine Group III Euryarchaeota, from dark to light.</title>
        <authorList>
            <person name="Haro-Moreno J.M."/>
            <person name="Rodriguez-Valera F."/>
            <person name="Lopez-Garcia P."/>
            <person name="Moreira D."/>
            <person name="Martin-Cuadrado A.B."/>
        </authorList>
    </citation>
    <scope>NUCLEOTIDE SEQUENCE [LARGE SCALE GENOMIC DNA]</scope>
    <source>
        <strain evidence="5">CG-Bathy1</strain>
    </source>
</reference>
<evidence type="ECO:0000256" key="3">
    <source>
        <dbReference type="ARBA" id="ARBA00023135"/>
    </source>
</evidence>
<dbReference type="InterPro" id="IPR036521">
    <property type="entry name" value="SRP19-like_sf"/>
</dbReference>
<keyword evidence="3" id="KW-0733">Signal recognition particle</keyword>
<dbReference type="SUPFAM" id="SSF69695">
    <property type="entry name" value="SRP19"/>
    <property type="match status" value="1"/>
</dbReference>
<evidence type="ECO:0008006" key="7">
    <source>
        <dbReference type="Google" id="ProtNLM"/>
    </source>
</evidence>
<evidence type="ECO:0000313" key="5">
    <source>
        <dbReference type="EMBL" id="OIR15652.1"/>
    </source>
</evidence>
<name>A0A1J5TPM6_9ARCH</name>
<dbReference type="Gene3D" id="3.30.56.30">
    <property type="entry name" value="Signal recognition particle, SRP19-like subunit"/>
    <property type="match status" value="1"/>
</dbReference>
<evidence type="ECO:0000256" key="4">
    <source>
        <dbReference type="ARBA" id="ARBA00023274"/>
    </source>
</evidence>
<keyword evidence="4" id="KW-0687">Ribonucleoprotein</keyword>
<sequence>MSINKDNFVIYPSYFNSALSRSKGRKQPLSESVKRPTSDEIEKILKSLKFNFTSETKSRPSNPSQSENRFLVNCDIKKSDLLHQIGKELKKSRQT</sequence>
<dbReference type="GO" id="GO:0006617">
    <property type="term" value="P:SRP-dependent cotranslational protein targeting to membrane, signal sequence recognition"/>
    <property type="evidence" value="ECO:0007669"/>
    <property type="project" value="TreeGrafter"/>
</dbReference>
<dbReference type="EMBL" id="MIYU01000016">
    <property type="protein sequence ID" value="OIR15652.1"/>
    <property type="molecule type" value="Genomic_DNA"/>
</dbReference>
<evidence type="ECO:0000313" key="6">
    <source>
        <dbReference type="Proteomes" id="UP000183815"/>
    </source>
</evidence>
<dbReference type="InterPro" id="IPR002778">
    <property type="entry name" value="Signal_recog_particle_SRP19"/>
</dbReference>
<evidence type="ECO:0000256" key="2">
    <source>
        <dbReference type="ARBA" id="ARBA00022490"/>
    </source>
</evidence>
<dbReference type="Proteomes" id="UP000183815">
    <property type="component" value="Unassembled WGS sequence"/>
</dbReference>
<comment type="subcellular location">
    <subcellularLocation>
        <location evidence="1">Cytoplasm</location>
    </subcellularLocation>
</comment>
<accession>A0A1J5TPM6</accession>
<protein>
    <recommendedName>
        <fullName evidence="7">SRP19</fullName>
    </recommendedName>
</protein>
<proteinExistence type="predicted"/>
<dbReference type="PANTHER" id="PTHR17453">
    <property type="entry name" value="SIGNAL RECOGNITION PARTICLE 19 KD PROTEIN"/>
    <property type="match status" value="1"/>
</dbReference>
<dbReference type="GO" id="GO:0048500">
    <property type="term" value="C:signal recognition particle"/>
    <property type="evidence" value="ECO:0007669"/>
    <property type="project" value="InterPro"/>
</dbReference>
<dbReference type="PANTHER" id="PTHR17453:SF0">
    <property type="entry name" value="SIGNAL RECOGNITION PARTICLE 19 KDA PROTEIN"/>
    <property type="match status" value="1"/>
</dbReference>